<proteinExistence type="predicted"/>
<dbReference type="RefSeq" id="WP_097233077.1">
    <property type="nucleotide sequence ID" value="NZ_OCNE01000018.1"/>
</dbReference>
<evidence type="ECO:0000256" key="1">
    <source>
        <dbReference type="SAM" id="MobiDB-lite"/>
    </source>
</evidence>
<keyword evidence="3" id="KW-1185">Reference proteome</keyword>
<dbReference type="PROSITE" id="PS51257">
    <property type="entry name" value="PROKAR_LIPOPROTEIN"/>
    <property type="match status" value="1"/>
</dbReference>
<reference evidence="2 3" key="1">
    <citation type="submission" date="2017-09" db="EMBL/GenBank/DDBJ databases">
        <authorList>
            <person name="Ehlers B."/>
            <person name="Leendertz F.H."/>
        </authorList>
    </citation>
    <scope>NUCLEOTIDE SEQUENCE [LARGE SCALE GENOMIC DNA]</scope>
    <source>
        <strain evidence="2 3">CGMCC 4.7095</strain>
    </source>
</reference>
<gene>
    <name evidence="2" type="ORF">SAMN06297387_118106</name>
</gene>
<feature type="compositionally biased region" description="Pro residues" evidence="1">
    <location>
        <begin position="95"/>
        <end position="106"/>
    </location>
</feature>
<evidence type="ECO:0008006" key="4">
    <source>
        <dbReference type="Google" id="ProtNLM"/>
    </source>
</evidence>
<organism evidence="2 3">
    <name type="scientific">Streptomyces zhaozhouensis</name>
    <dbReference type="NCBI Taxonomy" id="1300267"/>
    <lineage>
        <taxon>Bacteria</taxon>
        <taxon>Bacillati</taxon>
        <taxon>Actinomycetota</taxon>
        <taxon>Actinomycetes</taxon>
        <taxon>Kitasatosporales</taxon>
        <taxon>Streptomycetaceae</taxon>
        <taxon>Streptomyces</taxon>
    </lineage>
</organism>
<evidence type="ECO:0000313" key="3">
    <source>
        <dbReference type="Proteomes" id="UP000219072"/>
    </source>
</evidence>
<evidence type="ECO:0000313" key="2">
    <source>
        <dbReference type="EMBL" id="SOD64654.1"/>
    </source>
</evidence>
<accession>A0A286E181</accession>
<protein>
    <recommendedName>
        <fullName evidence="4">Lipoprotein</fullName>
    </recommendedName>
</protein>
<dbReference type="EMBL" id="OCNE01000018">
    <property type="protein sequence ID" value="SOD64654.1"/>
    <property type="molecule type" value="Genomic_DNA"/>
</dbReference>
<dbReference type="AlphaFoldDB" id="A0A286E181"/>
<dbReference type="OrthoDB" id="4339130at2"/>
<dbReference type="Proteomes" id="UP000219072">
    <property type="component" value="Unassembled WGS sequence"/>
</dbReference>
<name>A0A286E181_9ACTN</name>
<sequence length="161" mass="16393">MPLGPSRRTLLSAGVALPLAVLSTGCSNDAGARPGGGPVSAVSVQGLRRRTARDSTTLVARYEATERAHPALVEPLAPFRAVALAHLRALRDGGPPGPSGQPPEVPQAPADAVGALIEAERRIAEDRLAAVTEAPPELARLLASLAAAGAAQAQLLEEVRA</sequence>
<feature type="region of interest" description="Disordered" evidence="1">
    <location>
        <begin position="90"/>
        <end position="110"/>
    </location>
</feature>